<dbReference type="GO" id="GO:0016787">
    <property type="term" value="F:hydrolase activity"/>
    <property type="evidence" value="ECO:0007669"/>
    <property type="project" value="InterPro"/>
</dbReference>
<keyword evidence="1" id="KW-0732">Signal</keyword>
<evidence type="ECO:0000313" key="4">
    <source>
        <dbReference type="Proteomes" id="UP000426027"/>
    </source>
</evidence>
<dbReference type="Gene3D" id="2.60.120.560">
    <property type="entry name" value="Exo-inulinase, domain 1"/>
    <property type="match status" value="1"/>
</dbReference>
<protein>
    <submittedName>
        <fullName evidence="3">DUF1080 domain-containing protein</fullName>
    </submittedName>
</protein>
<evidence type="ECO:0000256" key="1">
    <source>
        <dbReference type="SAM" id="SignalP"/>
    </source>
</evidence>
<dbReference type="Proteomes" id="UP000426027">
    <property type="component" value="Chromosome"/>
</dbReference>
<name>A0A6I6GJX1_9BACT</name>
<reference evidence="3 4" key="1">
    <citation type="submission" date="2019-11" db="EMBL/GenBank/DDBJ databases">
        <authorList>
            <person name="Im W.T."/>
        </authorList>
    </citation>
    <scope>NUCLEOTIDE SEQUENCE [LARGE SCALE GENOMIC DNA]</scope>
    <source>
        <strain evidence="3 4">SB-02</strain>
    </source>
</reference>
<accession>A0A6I6GJX1</accession>
<dbReference type="AlphaFoldDB" id="A0A6I6GJX1"/>
<dbReference type="RefSeq" id="WP_157478197.1">
    <property type="nucleotide sequence ID" value="NZ_CP046566.1"/>
</dbReference>
<evidence type="ECO:0000259" key="2">
    <source>
        <dbReference type="Pfam" id="PF06439"/>
    </source>
</evidence>
<gene>
    <name evidence="3" type="ORF">GLV81_07410</name>
</gene>
<feature type="chain" id="PRO_5026350619" evidence="1">
    <location>
        <begin position="21"/>
        <end position="229"/>
    </location>
</feature>
<feature type="signal peptide" evidence="1">
    <location>
        <begin position="1"/>
        <end position="20"/>
    </location>
</feature>
<dbReference type="Pfam" id="PF06439">
    <property type="entry name" value="3keto-disac_hyd"/>
    <property type="match status" value="1"/>
</dbReference>
<dbReference type="KEGG" id="fls:GLV81_07410"/>
<dbReference type="InterPro" id="IPR010496">
    <property type="entry name" value="AL/BT2_dom"/>
</dbReference>
<feature type="domain" description="3-keto-alpha-glucoside-1,2-lyase/3-keto-2-hydroxy-glucal hydratase" evidence="2">
    <location>
        <begin position="27"/>
        <end position="226"/>
    </location>
</feature>
<sequence>MKKITTTLFSLLCLQLSMYAQPKADKGFKLLFDGTTTNGWHKFNKPGTIGKGWQAKDGVLMLDPAAKDGGDIVTDNAYENFHLKLEWKVAEGSNSGVMFFVQEGDQYSHPWKTGPEMQVLDNDRHADAKIHKHRAGDLYDMIASSSEPVKPVGEWNLAEIICNKGKLTFKLNAVVIVETTYNDASWAQMIANSKFKNMPGFGTFTQGKIGLQDHGDLVWFRNIQIKALK</sequence>
<proteinExistence type="predicted"/>
<dbReference type="EMBL" id="CP046566">
    <property type="protein sequence ID" value="QGW27948.1"/>
    <property type="molecule type" value="Genomic_DNA"/>
</dbReference>
<keyword evidence="4" id="KW-1185">Reference proteome</keyword>
<evidence type="ECO:0000313" key="3">
    <source>
        <dbReference type="EMBL" id="QGW27948.1"/>
    </source>
</evidence>
<organism evidence="3 4">
    <name type="scientific">Phnomibacter ginsenosidimutans</name>
    <dbReference type="NCBI Taxonomy" id="2676868"/>
    <lineage>
        <taxon>Bacteria</taxon>
        <taxon>Pseudomonadati</taxon>
        <taxon>Bacteroidota</taxon>
        <taxon>Chitinophagia</taxon>
        <taxon>Chitinophagales</taxon>
        <taxon>Chitinophagaceae</taxon>
        <taxon>Phnomibacter</taxon>
    </lineage>
</organism>